<dbReference type="EMBL" id="MRUL01000010">
    <property type="protein sequence ID" value="OON39146.1"/>
    <property type="molecule type" value="Genomic_DNA"/>
</dbReference>
<dbReference type="Proteomes" id="UP000190667">
    <property type="component" value="Unassembled WGS sequence"/>
</dbReference>
<dbReference type="RefSeq" id="WP_078003413.1">
    <property type="nucleotide sequence ID" value="NZ_MRUL01000010.1"/>
</dbReference>
<gene>
    <name evidence="1" type="ORF">BTJ39_14495</name>
</gene>
<dbReference type="STRING" id="1926881.BTJ39_14495"/>
<name>A0A1S8YK96_9GAMM</name>
<evidence type="ECO:0000313" key="1">
    <source>
        <dbReference type="EMBL" id="OON39146.1"/>
    </source>
</evidence>
<reference evidence="1 2" key="1">
    <citation type="submission" date="2016-12" db="EMBL/GenBank/DDBJ databases">
        <title>Izhakiella australiana sp. nov. of genus Izhakiella isolated from Australian desert.</title>
        <authorList>
            <person name="Ji M."/>
        </authorList>
    </citation>
    <scope>NUCLEOTIDE SEQUENCE [LARGE SCALE GENOMIC DNA]</scope>
    <source>
        <strain evidence="1 2">D4N98</strain>
    </source>
</reference>
<accession>A0A1S8YK96</accession>
<sequence length="123" mass="13131">MRSRRSAYFRRIPAAHPGGLHAFGAEKPVGAGLLKRHPFLIDHGVGAGLLLFTCGGLFRSPGRLLSTAVDASLTAGGLFRSPARQVAYLPAAAGDRQGAIKRHGPLTPDFRQFLRGFALPSRM</sequence>
<protein>
    <submittedName>
        <fullName evidence="1">Uncharacterized protein</fullName>
    </submittedName>
</protein>
<comment type="caution">
    <text evidence="1">The sequence shown here is derived from an EMBL/GenBank/DDBJ whole genome shotgun (WGS) entry which is preliminary data.</text>
</comment>
<dbReference type="AlphaFoldDB" id="A0A1S8YK96"/>
<proteinExistence type="predicted"/>
<evidence type="ECO:0000313" key="2">
    <source>
        <dbReference type="Proteomes" id="UP000190667"/>
    </source>
</evidence>
<organism evidence="1 2">
    <name type="scientific">Izhakiella australiensis</name>
    <dbReference type="NCBI Taxonomy" id="1926881"/>
    <lineage>
        <taxon>Bacteria</taxon>
        <taxon>Pseudomonadati</taxon>
        <taxon>Pseudomonadota</taxon>
        <taxon>Gammaproteobacteria</taxon>
        <taxon>Enterobacterales</taxon>
        <taxon>Erwiniaceae</taxon>
        <taxon>Izhakiella</taxon>
    </lineage>
</organism>
<keyword evidence="2" id="KW-1185">Reference proteome</keyword>